<gene>
    <name evidence="1" type="ORF">POL58_14185</name>
</gene>
<evidence type="ECO:0000313" key="1">
    <source>
        <dbReference type="EMBL" id="MDC0668898.1"/>
    </source>
</evidence>
<dbReference type="Proteomes" id="UP001217838">
    <property type="component" value="Unassembled WGS sequence"/>
</dbReference>
<accession>A0ABT5B5A9</accession>
<proteinExistence type="predicted"/>
<comment type="caution">
    <text evidence="1">The sequence shown here is derived from an EMBL/GenBank/DDBJ whole genome shotgun (WGS) entry which is preliminary data.</text>
</comment>
<dbReference type="RefSeq" id="WP_271998467.1">
    <property type="nucleotide sequence ID" value="NZ_JAQNDN010000005.1"/>
</dbReference>
<evidence type="ECO:0000313" key="2">
    <source>
        <dbReference type="Proteomes" id="UP001217838"/>
    </source>
</evidence>
<dbReference type="EMBL" id="JAQNDN010000005">
    <property type="protein sequence ID" value="MDC0668898.1"/>
    <property type="molecule type" value="Genomic_DNA"/>
</dbReference>
<sequence>MADDENDVELLTGLGELSKLLQQMRIIGAVAVRYTCLAARNQPSNELHELRLLLTGEAGPP</sequence>
<reference evidence="1 2" key="1">
    <citation type="submission" date="2022-11" db="EMBL/GenBank/DDBJ databases">
        <title>Minimal conservation of predation-associated metabolite biosynthetic gene clusters underscores biosynthetic potential of Myxococcota including descriptions for ten novel species: Archangium lansinium sp. nov., Myxococcus landrumus sp. nov., Nannocystis bai.</title>
        <authorList>
            <person name="Ahearne A."/>
            <person name="Stevens C."/>
            <person name="Dowd S."/>
        </authorList>
    </citation>
    <scope>NUCLEOTIDE SEQUENCE [LARGE SCALE GENOMIC DNA]</scope>
    <source>
        <strain evidence="1 2">NCELM</strain>
    </source>
</reference>
<name>A0ABT5B5A9_9BACT</name>
<keyword evidence="2" id="KW-1185">Reference proteome</keyword>
<organism evidence="1 2">
    <name type="scientific">Nannocystis radixulma</name>
    <dbReference type="NCBI Taxonomy" id="2995305"/>
    <lineage>
        <taxon>Bacteria</taxon>
        <taxon>Pseudomonadati</taxon>
        <taxon>Myxococcota</taxon>
        <taxon>Polyangia</taxon>
        <taxon>Nannocystales</taxon>
        <taxon>Nannocystaceae</taxon>
        <taxon>Nannocystis</taxon>
    </lineage>
</organism>
<protein>
    <submittedName>
        <fullName evidence="1">Uncharacterized protein</fullName>
    </submittedName>
</protein>